<dbReference type="Pfam" id="PF00583">
    <property type="entry name" value="Acetyltransf_1"/>
    <property type="match status" value="1"/>
</dbReference>
<dbReference type="SUPFAM" id="SSF55729">
    <property type="entry name" value="Acyl-CoA N-acyltransferases (Nat)"/>
    <property type="match status" value="1"/>
</dbReference>
<dbReference type="InterPro" id="IPR050832">
    <property type="entry name" value="Bact_Acetyltransf"/>
</dbReference>
<sequence length="271" mass="29041">MSEVKQPASDHAELLARMERNLAEHACHLHRHIAGMSVADAGDLLVADSGLGDDTFNIVARARFSPDTADARIADTVRTLAAGGRPFSWWVGPASTPQDLSARLTAAGLETSEREVAMWAPLDETPPPENPAELDIRPVLTPEGLADYATVLAANWDPPAATVQRFFTLATEPALADGSPARYLVGYRNNRPICSAEIFLHAAVAGIYNIATLATDRRRGYGGAITLAALDTARDHGHRTAVLQASADGQPVYQRLGFRDCGQFIEHAISP</sequence>
<dbReference type="CDD" id="cd04301">
    <property type="entry name" value="NAT_SF"/>
    <property type="match status" value="1"/>
</dbReference>
<evidence type="ECO:0000256" key="1">
    <source>
        <dbReference type="ARBA" id="ARBA00022679"/>
    </source>
</evidence>
<comment type="caution">
    <text evidence="4">The sequence shown here is derived from an EMBL/GenBank/DDBJ whole genome shotgun (WGS) entry which is preliminary data.</text>
</comment>
<protein>
    <recommendedName>
        <fullName evidence="3">N-acetyltransferase domain-containing protein</fullName>
    </recommendedName>
</protein>
<reference evidence="4 5" key="1">
    <citation type="submission" date="2019-12" db="EMBL/GenBank/DDBJ databases">
        <title>Whole genome shotgun sequence of Streptomyces hygroscopicus subsp. glebosus NBRC 13786.</title>
        <authorList>
            <person name="Ichikawa N."/>
            <person name="Kimura A."/>
            <person name="Kitahashi Y."/>
            <person name="Komaki H."/>
            <person name="Tamura T."/>
        </authorList>
    </citation>
    <scope>NUCLEOTIDE SEQUENCE [LARGE SCALE GENOMIC DNA]</scope>
    <source>
        <strain evidence="4 5">NBRC 13786</strain>
    </source>
</reference>
<evidence type="ECO:0000313" key="5">
    <source>
        <dbReference type="Proteomes" id="UP000430079"/>
    </source>
</evidence>
<dbReference type="InterPro" id="IPR016181">
    <property type="entry name" value="Acyl_CoA_acyltransferase"/>
</dbReference>
<dbReference type="InterPro" id="IPR000182">
    <property type="entry name" value="GNAT_dom"/>
</dbReference>
<name>A0A640SLU9_9ACTN</name>
<dbReference type="GO" id="GO:0016747">
    <property type="term" value="F:acyltransferase activity, transferring groups other than amino-acyl groups"/>
    <property type="evidence" value="ECO:0007669"/>
    <property type="project" value="InterPro"/>
</dbReference>
<keyword evidence="5" id="KW-1185">Reference proteome</keyword>
<gene>
    <name evidence="4" type="ORF">Sgleb_00070</name>
</gene>
<dbReference type="Proteomes" id="UP000430079">
    <property type="component" value="Unassembled WGS sequence"/>
</dbReference>
<proteinExistence type="predicted"/>
<evidence type="ECO:0000256" key="2">
    <source>
        <dbReference type="ARBA" id="ARBA00023315"/>
    </source>
</evidence>
<dbReference type="EMBL" id="BLIO01000001">
    <property type="protein sequence ID" value="GFE11960.1"/>
    <property type="molecule type" value="Genomic_DNA"/>
</dbReference>
<organism evidence="4 5">
    <name type="scientific">Streptomyces glebosus</name>
    <dbReference type="NCBI Taxonomy" id="249580"/>
    <lineage>
        <taxon>Bacteria</taxon>
        <taxon>Bacillati</taxon>
        <taxon>Actinomycetota</taxon>
        <taxon>Actinomycetes</taxon>
        <taxon>Kitasatosporales</taxon>
        <taxon>Streptomycetaceae</taxon>
        <taxon>Streptomyces</taxon>
    </lineage>
</organism>
<accession>A0A640SLU9</accession>
<keyword evidence="1" id="KW-0808">Transferase</keyword>
<dbReference type="Gene3D" id="3.40.630.30">
    <property type="match status" value="1"/>
</dbReference>
<feature type="domain" description="N-acetyltransferase" evidence="3">
    <location>
        <begin position="134"/>
        <end position="271"/>
    </location>
</feature>
<dbReference type="AlphaFoldDB" id="A0A640SLU9"/>
<dbReference type="PROSITE" id="PS51186">
    <property type="entry name" value="GNAT"/>
    <property type="match status" value="1"/>
</dbReference>
<evidence type="ECO:0000313" key="4">
    <source>
        <dbReference type="EMBL" id="GFE11960.1"/>
    </source>
</evidence>
<dbReference type="PANTHER" id="PTHR43877">
    <property type="entry name" value="AMINOALKYLPHOSPHONATE N-ACETYLTRANSFERASE-RELATED-RELATED"/>
    <property type="match status" value="1"/>
</dbReference>
<evidence type="ECO:0000259" key="3">
    <source>
        <dbReference type="PROSITE" id="PS51186"/>
    </source>
</evidence>
<keyword evidence="2" id="KW-0012">Acyltransferase</keyword>